<accession>A0A4C1ZG51</accession>
<keyword evidence="2" id="KW-1185">Reference proteome</keyword>
<dbReference type="AlphaFoldDB" id="A0A4C1ZG51"/>
<comment type="caution">
    <text evidence="1">The sequence shown here is derived from an EMBL/GenBank/DDBJ whole genome shotgun (WGS) entry which is preliminary data.</text>
</comment>
<dbReference type="EMBL" id="BGZK01001743">
    <property type="protein sequence ID" value="GBP85525.1"/>
    <property type="molecule type" value="Genomic_DNA"/>
</dbReference>
<dbReference type="Proteomes" id="UP000299102">
    <property type="component" value="Unassembled WGS sequence"/>
</dbReference>
<evidence type="ECO:0000313" key="2">
    <source>
        <dbReference type="Proteomes" id="UP000299102"/>
    </source>
</evidence>
<gene>
    <name evidence="1" type="ORF">EVAR_53749_1</name>
</gene>
<sequence>MSEDIEKFILKRAVYGKFARSNIKQSLIHHDIRTLPFYEVGAANTHATKTSSVSARSSGRLRSMVAVVRASGEQQRRPRQSGPGGRRWCCWRAHVYIYIYLTFLNRYVSNKDKVLNDLQFTSRKSDICIYKHEPANSTIVDHQVRSAADVLLLARRRTFTTTMHLRRPLLLALTLLVLVACVSAAPAPRIHVEFERCLQEGLEFVKFVVERQIRGSAVGCMLHVNACCRQASTMDFRDLTPVAFSTCTSCLIQAKQSLELYT</sequence>
<proteinExistence type="predicted"/>
<organism evidence="1 2">
    <name type="scientific">Eumeta variegata</name>
    <name type="common">Bagworm moth</name>
    <name type="synonym">Eumeta japonica</name>
    <dbReference type="NCBI Taxonomy" id="151549"/>
    <lineage>
        <taxon>Eukaryota</taxon>
        <taxon>Metazoa</taxon>
        <taxon>Ecdysozoa</taxon>
        <taxon>Arthropoda</taxon>
        <taxon>Hexapoda</taxon>
        <taxon>Insecta</taxon>
        <taxon>Pterygota</taxon>
        <taxon>Neoptera</taxon>
        <taxon>Endopterygota</taxon>
        <taxon>Lepidoptera</taxon>
        <taxon>Glossata</taxon>
        <taxon>Ditrysia</taxon>
        <taxon>Tineoidea</taxon>
        <taxon>Psychidae</taxon>
        <taxon>Oiketicinae</taxon>
        <taxon>Eumeta</taxon>
    </lineage>
</organism>
<evidence type="ECO:0000313" key="1">
    <source>
        <dbReference type="EMBL" id="GBP85525.1"/>
    </source>
</evidence>
<reference evidence="1 2" key="1">
    <citation type="journal article" date="2019" name="Commun. Biol.">
        <title>The bagworm genome reveals a unique fibroin gene that provides high tensile strength.</title>
        <authorList>
            <person name="Kono N."/>
            <person name="Nakamura H."/>
            <person name="Ohtoshi R."/>
            <person name="Tomita M."/>
            <person name="Numata K."/>
            <person name="Arakawa K."/>
        </authorList>
    </citation>
    <scope>NUCLEOTIDE SEQUENCE [LARGE SCALE GENOMIC DNA]</scope>
</reference>
<name>A0A4C1ZG51_EUMVA</name>
<protein>
    <submittedName>
        <fullName evidence="1">Uncharacterized protein</fullName>
    </submittedName>
</protein>